<dbReference type="SUPFAM" id="SSF103481">
    <property type="entry name" value="Multidrug resistance efflux transporter EmrE"/>
    <property type="match status" value="1"/>
</dbReference>
<keyword evidence="4 6" id="KW-1133">Transmembrane helix</keyword>
<proteinExistence type="inferred from homology"/>
<feature type="transmembrane region" description="Helical" evidence="6">
    <location>
        <begin position="129"/>
        <end position="148"/>
    </location>
</feature>
<dbReference type="RefSeq" id="WP_348828110.1">
    <property type="nucleotide sequence ID" value="NZ_CP098827.1"/>
</dbReference>
<evidence type="ECO:0000256" key="4">
    <source>
        <dbReference type="ARBA" id="ARBA00022989"/>
    </source>
</evidence>
<evidence type="ECO:0000256" key="1">
    <source>
        <dbReference type="ARBA" id="ARBA00004141"/>
    </source>
</evidence>
<reference evidence="8" key="1">
    <citation type="submission" date="2022-06" db="EMBL/GenBank/DDBJ databases">
        <title>A novel DMS-producing enzyme.</title>
        <authorList>
            <person name="Zhang Y."/>
        </authorList>
    </citation>
    <scope>NUCLEOTIDE SEQUENCE</scope>
    <source>
        <strain evidence="8">RT37</strain>
    </source>
</reference>
<gene>
    <name evidence="8" type="ORF">NFG58_01210</name>
</gene>
<keyword evidence="5 6" id="KW-0472">Membrane</keyword>
<dbReference type="EMBL" id="CP098827">
    <property type="protein sequence ID" value="XBO73089.1"/>
    <property type="molecule type" value="Genomic_DNA"/>
</dbReference>
<comment type="similarity">
    <text evidence="2">Belongs to the EamA transporter family.</text>
</comment>
<dbReference type="PANTHER" id="PTHR32322:SF2">
    <property type="entry name" value="EAMA DOMAIN-CONTAINING PROTEIN"/>
    <property type="match status" value="1"/>
</dbReference>
<feature type="transmembrane region" description="Helical" evidence="6">
    <location>
        <begin position="253"/>
        <end position="276"/>
    </location>
</feature>
<feature type="transmembrane region" description="Helical" evidence="6">
    <location>
        <begin position="154"/>
        <end position="176"/>
    </location>
</feature>
<feature type="transmembrane region" description="Helical" evidence="6">
    <location>
        <begin position="197"/>
        <end position="215"/>
    </location>
</feature>
<feature type="transmembrane region" description="Helical" evidence="6">
    <location>
        <begin position="43"/>
        <end position="63"/>
    </location>
</feature>
<dbReference type="Pfam" id="PF00892">
    <property type="entry name" value="EamA"/>
    <property type="match status" value="1"/>
</dbReference>
<dbReference type="InterPro" id="IPR037185">
    <property type="entry name" value="EmrE-like"/>
</dbReference>
<feature type="domain" description="EamA" evidence="7">
    <location>
        <begin position="162"/>
        <end position="301"/>
    </location>
</feature>
<protein>
    <submittedName>
        <fullName evidence="8">DMT family transporter</fullName>
    </submittedName>
</protein>
<accession>A0AAU7KNY6</accession>
<evidence type="ECO:0000259" key="7">
    <source>
        <dbReference type="Pfam" id="PF00892"/>
    </source>
</evidence>
<dbReference type="InterPro" id="IPR050638">
    <property type="entry name" value="AA-Vitamin_Transporters"/>
</dbReference>
<sequence length="311" mass="32675">MTTECRVSSDSSVWWAHAGMLVWATLVGLSFPAVGMLSEGLPPLSLTALRFVIAALAVLPLVWGAPGLRPSLAGLGLYGLMGLCLASFFGTMFWAAHLTTALSMATLFVSVPLLAYGLGRLVGVEHRALALLALLVLGAVGAVGLAWAEAGGSFARMQFGVGETAFFAGCIASAMYPVLSKLGLAKGWLSEHAGVRTLWSLVMGALLIGFSGLVFGDPAALGRMTLFDLAVVAYLGLFSSGMTFWLQQRATAILTPAAVTAYGYLVPFVSMLLLFAQAPERLALEWLPGSLLVVLAIALLLRRDVKLRSQA</sequence>
<comment type="subcellular location">
    <subcellularLocation>
        <location evidence="1">Membrane</location>
        <topology evidence="1">Multi-pass membrane protein</topology>
    </subcellularLocation>
</comment>
<evidence type="ECO:0000256" key="2">
    <source>
        <dbReference type="ARBA" id="ARBA00007362"/>
    </source>
</evidence>
<keyword evidence="3 6" id="KW-0812">Transmembrane</keyword>
<feature type="transmembrane region" description="Helical" evidence="6">
    <location>
        <begin position="12"/>
        <end position="31"/>
    </location>
</feature>
<dbReference type="InterPro" id="IPR000620">
    <property type="entry name" value="EamA_dom"/>
</dbReference>
<dbReference type="GO" id="GO:0016020">
    <property type="term" value="C:membrane"/>
    <property type="evidence" value="ECO:0007669"/>
    <property type="project" value="UniProtKB-SubCell"/>
</dbReference>
<name>A0AAU7KNY6_9GAMM</name>
<evidence type="ECO:0000256" key="6">
    <source>
        <dbReference type="SAM" id="Phobius"/>
    </source>
</evidence>
<dbReference type="AlphaFoldDB" id="A0AAU7KNY6"/>
<evidence type="ECO:0000313" key="8">
    <source>
        <dbReference type="EMBL" id="XBO73089.1"/>
    </source>
</evidence>
<evidence type="ECO:0000256" key="5">
    <source>
        <dbReference type="ARBA" id="ARBA00023136"/>
    </source>
</evidence>
<feature type="transmembrane region" description="Helical" evidence="6">
    <location>
        <begin position="227"/>
        <end position="246"/>
    </location>
</feature>
<feature type="transmembrane region" description="Helical" evidence="6">
    <location>
        <begin position="75"/>
        <end position="95"/>
    </location>
</feature>
<evidence type="ECO:0000256" key="3">
    <source>
        <dbReference type="ARBA" id="ARBA00022692"/>
    </source>
</evidence>
<dbReference type="PANTHER" id="PTHR32322">
    <property type="entry name" value="INNER MEMBRANE TRANSPORTER"/>
    <property type="match status" value="1"/>
</dbReference>
<organism evidence="8">
    <name type="scientific">Halomonas sp. RT37</name>
    <dbReference type="NCBI Taxonomy" id="2950872"/>
    <lineage>
        <taxon>Bacteria</taxon>
        <taxon>Pseudomonadati</taxon>
        <taxon>Pseudomonadota</taxon>
        <taxon>Gammaproteobacteria</taxon>
        <taxon>Oceanospirillales</taxon>
        <taxon>Halomonadaceae</taxon>
        <taxon>Halomonas</taxon>
    </lineage>
</organism>
<feature type="transmembrane region" description="Helical" evidence="6">
    <location>
        <begin position="282"/>
        <end position="301"/>
    </location>
</feature>
<feature type="transmembrane region" description="Helical" evidence="6">
    <location>
        <begin position="101"/>
        <end position="122"/>
    </location>
</feature>